<gene>
    <name evidence="2" type="ORF">Atai01_82700</name>
</gene>
<sequence>MQPIEWQRVEKPDFGYAVRIPSGWEVRPPNLKDSPWETRASTTRPTAGTRRPCSATR</sequence>
<evidence type="ECO:0000313" key="3">
    <source>
        <dbReference type="Proteomes" id="UP001165136"/>
    </source>
</evidence>
<evidence type="ECO:0000313" key="2">
    <source>
        <dbReference type="EMBL" id="GLY71651.1"/>
    </source>
</evidence>
<dbReference type="EMBL" id="BSTI01000043">
    <property type="protein sequence ID" value="GLY71651.1"/>
    <property type="molecule type" value="Genomic_DNA"/>
</dbReference>
<organism evidence="2 3">
    <name type="scientific">Amycolatopsis taiwanensis</name>
    <dbReference type="NCBI Taxonomy" id="342230"/>
    <lineage>
        <taxon>Bacteria</taxon>
        <taxon>Bacillati</taxon>
        <taxon>Actinomycetota</taxon>
        <taxon>Actinomycetes</taxon>
        <taxon>Pseudonocardiales</taxon>
        <taxon>Pseudonocardiaceae</taxon>
        <taxon>Amycolatopsis</taxon>
    </lineage>
</organism>
<comment type="caution">
    <text evidence="2">The sequence shown here is derived from an EMBL/GenBank/DDBJ whole genome shotgun (WGS) entry which is preliminary data.</text>
</comment>
<proteinExistence type="predicted"/>
<keyword evidence="3" id="KW-1185">Reference proteome</keyword>
<feature type="region of interest" description="Disordered" evidence="1">
    <location>
        <begin position="27"/>
        <end position="57"/>
    </location>
</feature>
<dbReference type="AlphaFoldDB" id="A0A9W6R966"/>
<evidence type="ECO:0000256" key="1">
    <source>
        <dbReference type="SAM" id="MobiDB-lite"/>
    </source>
</evidence>
<name>A0A9W6R966_9PSEU</name>
<dbReference type="Proteomes" id="UP001165136">
    <property type="component" value="Unassembled WGS sequence"/>
</dbReference>
<reference evidence="2" key="1">
    <citation type="submission" date="2023-03" db="EMBL/GenBank/DDBJ databases">
        <title>Amycolatopsis taiwanensis NBRC 103393.</title>
        <authorList>
            <person name="Ichikawa N."/>
            <person name="Sato H."/>
            <person name="Tonouchi N."/>
        </authorList>
    </citation>
    <scope>NUCLEOTIDE SEQUENCE</scope>
    <source>
        <strain evidence="2">NBRC 103393</strain>
    </source>
</reference>
<protein>
    <submittedName>
        <fullName evidence="2">Uncharacterized protein</fullName>
    </submittedName>
</protein>
<accession>A0A9W6R966</accession>